<comment type="caution">
    <text evidence="2">The sequence shown here is derived from an EMBL/GenBank/DDBJ whole genome shotgun (WGS) entry which is preliminary data.</text>
</comment>
<reference evidence="2" key="1">
    <citation type="submission" date="2021-10" db="EMBL/GenBank/DDBJ databases">
        <title>Tropical sea cucumber genome reveals ecological adaptation and Cuvierian tubules defense mechanism.</title>
        <authorList>
            <person name="Chen T."/>
        </authorList>
    </citation>
    <scope>NUCLEOTIDE SEQUENCE</scope>
    <source>
        <strain evidence="2">Nanhai2018</strain>
        <tissue evidence="2">Muscle</tissue>
    </source>
</reference>
<name>A0A9Q0YNW6_HOLLE</name>
<dbReference type="InterPro" id="IPR058912">
    <property type="entry name" value="HTH_animal"/>
</dbReference>
<protein>
    <recommendedName>
        <fullName evidence="1">Helix-turn-helix domain-containing protein</fullName>
    </recommendedName>
</protein>
<dbReference type="OrthoDB" id="8946231at2759"/>
<dbReference type="PANTHER" id="PTHR21301">
    <property type="entry name" value="REVERSE TRANSCRIPTASE"/>
    <property type="match status" value="1"/>
</dbReference>
<evidence type="ECO:0000313" key="2">
    <source>
        <dbReference type="EMBL" id="KAJ8025868.1"/>
    </source>
</evidence>
<dbReference type="AlphaFoldDB" id="A0A9Q0YNW6"/>
<accession>A0A9Q0YNW6</accession>
<dbReference type="EMBL" id="JAIZAY010000017">
    <property type="protein sequence ID" value="KAJ8025868.1"/>
    <property type="molecule type" value="Genomic_DNA"/>
</dbReference>
<sequence length="226" mass="25835">MPIPSVSKKSIVNSQCLRIKRICSDKEDFSTEISKIIHFFLSNGYPMSVIRQGIEKANKFKRKDLLTYKSKKTSDRIPRTIKQDFALLKSDSSLPNTFTKPPLLALRQPPNLPQLITSSKLSPFKPTLGNVPCHKPRCQICEHMSLGSPICLPNLKFPIRPPNLDCDSQNVVYLLYCTMCTNGLYVGETGTKFRYRFNNHKKSIRYNTRGFPVAEHLHWPIIPSKI</sequence>
<dbReference type="Proteomes" id="UP001152320">
    <property type="component" value="Chromosome 17"/>
</dbReference>
<gene>
    <name evidence="2" type="ORF">HOLleu_33546</name>
</gene>
<dbReference type="Pfam" id="PF26215">
    <property type="entry name" value="HTH_animal"/>
    <property type="match status" value="1"/>
</dbReference>
<evidence type="ECO:0000313" key="3">
    <source>
        <dbReference type="Proteomes" id="UP001152320"/>
    </source>
</evidence>
<proteinExistence type="predicted"/>
<evidence type="ECO:0000259" key="1">
    <source>
        <dbReference type="Pfam" id="PF26215"/>
    </source>
</evidence>
<organism evidence="2 3">
    <name type="scientific">Holothuria leucospilota</name>
    <name type="common">Black long sea cucumber</name>
    <name type="synonym">Mertensiothuria leucospilota</name>
    <dbReference type="NCBI Taxonomy" id="206669"/>
    <lineage>
        <taxon>Eukaryota</taxon>
        <taxon>Metazoa</taxon>
        <taxon>Echinodermata</taxon>
        <taxon>Eleutherozoa</taxon>
        <taxon>Echinozoa</taxon>
        <taxon>Holothuroidea</taxon>
        <taxon>Aspidochirotacea</taxon>
        <taxon>Aspidochirotida</taxon>
        <taxon>Holothuriidae</taxon>
        <taxon>Holothuria</taxon>
    </lineage>
</organism>
<keyword evidence="3" id="KW-1185">Reference proteome</keyword>
<dbReference type="PANTHER" id="PTHR21301:SF10">
    <property type="entry name" value="REVERSE TRANSCRIPTASE DOMAIN-CONTAINING PROTEIN"/>
    <property type="match status" value="1"/>
</dbReference>
<feature type="domain" description="Helix-turn-helix" evidence="1">
    <location>
        <begin position="4"/>
        <end position="54"/>
    </location>
</feature>